<evidence type="ECO:0000313" key="5">
    <source>
        <dbReference type="Proteomes" id="UP000256941"/>
    </source>
</evidence>
<evidence type="ECO:0000313" key="2">
    <source>
        <dbReference type="EMBL" id="REF68924.1"/>
    </source>
</evidence>
<organism evidence="2 5">
    <name type="scientific">Paracoccus versutus</name>
    <name type="common">Thiobacillus versutus</name>
    <dbReference type="NCBI Taxonomy" id="34007"/>
    <lineage>
        <taxon>Bacteria</taxon>
        <taxon>Pseudomonadati</taxon>
        <taxon>Pseudomonadota</taxon>
        <taxon>Alphaproteobacteria</taxon>
        <taxon>Rhodobacterales</taxon>
        <taxon>Paracoccaceae</taxon>
        <taxon>Paracoccus</taxon>
    </lineage>
</organism>
<dbReference type="InterPro" id="IPR044855">
    <property type="entry name" value="CoA-Trfase_III_dom3_sf"/>
</dbReference>
<protein>
    <submittedName>
        <fullName evidence="2">Crotonobetainyl-CoA:carnitine CoA-transferase CaiB-like acyl-CoA transferase</fullName>
    </submittedName>
</protein>
<dbReference type="RefSeq" id="WP_036759613.1">
    <property type="nucleotide sequence ID" value="NZ_CP035284.1"/>
</dbReference>
<evidence type="ECO:0000256" key="1">
    <source>
        <dbReference type="ARBA" id="ARBA00022679"/>
    </source>
</evidence>
<keyword evidence="1 2" id="KW-0808">Transferase</keyword>
<dbReference type="Proteomes" id="UP000256794">
    <property type="component" value="Unassembled WGS sequence"/>
</dbReference>
<dbReference type="OrthoDB" id="7208981at2"/>
<dbReference type="Proteomes" id="UP000256941">
    <property type="component" value="Unassembled WGS sequence"/>
</dbReference>
<dbReference type="EMBL" id="QTUJ01000003">
    <property type="protein sequence ID" value="REF68924.1"/>
    <property type="molecule type" value="Genomic_DNA"/>
</dbReference>
<accession>A0A3E0BEB3</accession>
<evidence type="ECO:0000313" key="4">
    <source>
        <dbReference type="Proteomes" id="UP000256794"/>
    </source>
</evidence>
<reference evidence="4 5" key="1">
    <citation type="submission" date="2018-08" db="EMBL/GenBank/DDBJ databases">
        <title>Genomic Encyclopedia of Archaeal and Bacterial Type Strains, Phase II (KMG-II): from individual species to whole genera.</title>
        <authorList>
            <person name="Goeker M."/>
        </authorList>
    </citation>
    <scope>NUCLEOTIDE SEQUENCE [LARGE SCALE GENOMIC DNA]</scope>
    <source>
        <strain evidence="2 5">DSM 17099</strain>
        <strain evidence="3 4">DSM 582</strain>
    </source>
</reference>
<dbReference type="Gene3D" id="3.40.50.10540">
    <property type="entry name" value="Crotonobetainyl-coa:carnitine coa-transferase, domain 1"/>
    <property type="match status" value="1"/>
</dbReference>
<dbReference type="Gene3D" id="3.30.1540.10">
    <property type="entry name" value="formyl-coa transferase, domain 3"/>
    <property type="match status" value="1"/>
</dbReference>
<dbReference type="SUPFAM" id="SSF89796">
    <property type="entry name" value="CoA-transferase family III (CaiB/BaiF)"/>
    <property type="match status" value="1"/>
</dbReference>
<accession>A0A3D9XET3</accession>
<dbReference type="InterPro" id="IPR003673">
    <property type="entry name" value="CoA-Trfase_fam_III"/>
</dbReference>
<keyword evidence="4" id="KW-1185">Reference proteome</keyword>
<dbReference type="PANTHER" id="PTHR48207:SF3">
    <property type="entry name" value="SUCCINATE--HYDROXYMETHYLGLUTARATE COA-TRANSFERASE"/>
    <property type="match status" value="1"/>
</dbReference>
<sequence>MTAEFKPLAGIRVVEMSHMVMGPSCGMFLAFLGAEVVKVEPPGGDKTRQLTGMGSAFFPLFNRRKKSVVLDSRTPAGRKALDRLLASADVFIDNFKDSTLKGMGLDAETLQDRFPHLICASHKGFLSGPYERRTALDEVVQMMSGLAYMTGPKGRPLRVGTSANDIMGGLFGAFAVIAALFERGKTGEGRTIRVGLFENCLLLVSQHMVQFELEGRDPEPMPERAFSWPIYDVFADAEGGQIFIGAVSDGHWTRLCTYLGLDDLLQHPELQSRMARINARSWVVPLVAAAVARRPMAELLPALEKMEIPFAPVAKPSDLFRDQHVMRQGGLALSQTPDGRSFRAPALPIEIDGASLAGGGDVDRLGGHNAEILGSLGLTPEEIAAAAKAPSGEAA</sequence>
<dbReference type="InterPro" id="IPR050483">
    <property type="entry name" value="CoA-transferase_III_domain"/>
</dbReference>
<dbReference type="InterPro" id="IPR023606">
    <property type="entry name" value="CoA-Trfase_III_dom_1_sf"/>
</dbReference>
<gene>
    <name evidence="3" type="ORF">ATH84_104820</name>
    <name evidence="2" type="ORF">BDD41_4007</name>
</gene>
<dbReference type="PANTHER" id="PTHR48207">
    <property type="entry name" value="SUCCINATE--HYDROXYMETHYLGLUTARATE COA-TRANSFERASE"/>
    <property type="match status" value="1"/>
</dbReference>
<dbReference type="AlphaFoldDB" id="A0A3D9XET3"/>
<proteinExistence type="predicted"/>
<dbReference type="GO" id="GO:0008410">
    <property type="term" value="F:CoA-transferase activity"/>
    <property type="evidence" value="ECO:0007669"/>
    <property type="project" value="TreeGrafter"/>
</dbReference>
<name>A0A3D9XET3_PARVE</name>
<dbReference type="Pfam" id="PF02515">
    <property type="entry name" value="CoA_transf_3"/>
    <property type="match status" value="1"/>
</dbReference>
<evidence type="ECO:0000313" key="3">
    <source>
        <dbReference type="EMBL" id="REG31410.1"/>
    </source>
</evidence>
<comment type="caution">
    <text evidence="2">The sequence shown here is derived from an EMBL/GenBank/DDBJ whole genome shotgun (WGS) entry which is preliminary data.</text>
</comment>
<dbReference type="EMBL" id="QUMX01000048">
    <property type="protein sequence ID" value="REG31410.1"/>
    <property type="molecule type" value="Genomic_DNA"/>
</dbReference>